<dbReference type="KEGG" id="tcl:Tchl_3194"/>
<dbReference type="Pfam" id="PF09955">
    <property type="entry name" value="DUF2189"/>
    <property type="match status" value="1"/>
</dbReference>
<dbReference type="AlphaFoldDB" id="A0A1H5TW62"/>
<reference evidence="3 4" key="1">
    <citation type="submission" date="2016-12" db="EMBL/GenBank/DDBJ databases">
        <title>Complete genome sequence of Thauera chlorobenzoica, a Betaproteobacterium degrading haloaromatics anaerobically to CO2 and halides.</title>
        <authorList>
            <person name="Goris T."/>
            <person name="Mergelsberg M."/>
            <person name="Boll M."/>
        </authorList>
    </citation>
    <scope>NUCLEOTIDE SEQUENCE [LARGE SCALE GENOMIC DNA]</scope>
    <source>
        <strain evidence="3 4">3CB1</strain>
    </source>
</reference>
<sequence>MSPQNDESPQPPRPGGGDDAHDSAERPFPTVRTVGLGAPLRWVALGAGDLRACPLPSLFYGFCFAAMGLLVTMVFRRAYEYTFALTTGFLLLGPFLAMGLYEISRRRELGAPAVLAPTLTVWRRNAGNIGVFVVVLGIVFLVWARASMVVFALFYTTELPSLSDFIGQVLSLRNLEFLAVYFGVGLVFAVTVFAASVVSIPLMLDRDQDAVSAVIASFNALRSNPGPMLIWAFLIVSLTGVGFLSFHVGLVVVMPLLGHASWHAYRDLVEPLVIER</sequence>
<evidence type="ECO:0000313" key="3">
    <source>
        <dbReference type="EMBL" id="APR06001.1"/>
    </source>
</evidence>
<feature type="transmembrane region" description="Helical" evidence="2">
    <location>
        <begin position="58"/>
        <end position="75"/>
    </location>
</feature>
<keyword evidence="2" id="KW-1133">Transmembrane helix</keyword>
<dbReference type="STRING" id="96773.Tchl_3194"/>
<keyword evidence="2" id="KW-0472">Membrane</keyword>
<keyword evidence="2" id="KW-0812">Transmembrane</keyword>
<evidence type="ECO:0000256" key="2">
    <source>
        <dbReference type="SAM" id="Phobius"/>
    </source>
</evidence>
<dbReference type="Proteomes" id="UP000185739">
    <property type="component" value="Chromosome"/>
</dbReference>
<evidence type="ECO:0000313" key="4">
    <source>
        <dbReference type="Proteomes" id="UP000185739"/>
    </source>
</evidence>
<dbReference type="OrthoDB" id="5621705at2"/>
<dbReference type="InterPro" id="IPR018692">
    <property type="entry name" value="DUF2189"/>
</dbReference>
<accession>A0A1H5TW62</accession>
<keyword evidence="4" id="KW-1185">Reference proteome</keyword>
<protein>
    <submittedName>
        <fullName evidence="3">DUF2189 membrane protein</fullName>
    </submittedName>
</protein>
<gene>
    <name evidence="3" type="ORF">Tchl_3194</name>
</gene>
<proteinExistence type="predicted"/>
<dbReference type="EMBL" id="CP018839">
    <property type="protein sequence ID" value="APR06001.1"/>
    <property type="molecule type" value="Genomic_DNA"/>
</dbReference>
<feature type="transmembrane region" description="Helical" evidence="2">
    <location>
        <begin position="177"/>
        <end position="204"/>
    </location>
</feature>
<dbReference type="RefSeq" id="WP_075149254.1">
    <property type="nucleotide sequence ID" value="NZ_CP018839.1"/>
</dbReference>
<feature type="transmembrane region" description="Helical" evidence="2">
    <location>
        <begin position="82"/>
        <end position="101"/>
    </location>
</feature>
<name>A0A1H5TW62_9RHOO</name>
<organism evidence="3 4">
    <name type="scientific">Thauera chlorobenzoica</name>
    <dbReference type="NCBI Taxonomy" id="96773"/>
    <lineage>
        <taxon>Bacteria</taxon>
        <taxon>Pseudomonadati</taxon>
        <taxon>Pseudomonadota</taxon>
        <taxon>Betaproteobacteria</taxon>
        <taxon>Rhodocyclales</taxon>
        <taxon>Zoogloeaceae</taxon>
        <taxon>Thauera</taxon>
    </lineage>
</organism>
<feature type="compositionally biased region" description="Basic and acidic residues" evidence="1">
    <location>
        <begin position="16"/>
        <end position="25"/>
    </location>
</feature>
<feature type="transmembrane region" description="Helical" evidence="2">
    <location>
        <begin position="129"/>
        <end position="156"/>
    </location>
</feature>
<feature type="region of interest" description="Disordered" evidence="1">
    <location>
        <begin position="1"/>
        <end position="26"/>
    </location>
</feature>
<feature type="transmembrane region" description="Helical" evidence="2">
    <location>
        <begin position="228"/>
        <end position="257"/>
    </location>
</feature>
<evidence type="ECO:0000256" key="1">
    <source>
        <dbReference type="SAM" id="MobiDB-lite"/>
    </source>
</evidence>